<keyword evidence="7 10" id="KW-0472">Membrane</keyword>
<keyword evidence="12" id="KW-1185">Reference proteome</keyword>
<keyword evidence="2" id="KW-1003">Cell membrane</keyword>
<dbReference type="InterPro" id="IPR004117">
    <property type="entry name" value="7tm6_olfct_rcpt"/>
</dbReference>
<evidence type="ECO:0000256" key="1">
    <source>
        <dbReference type="ARBA" id="ARBA00004651"/>
    </source>
</evidence>
<protein>
    <recommendedName>
        <fullName evidence="13">Odorant receptor</fullName>
    </recommendedName>
</protein>
<evidence type="ECO:0000313" key="12">
    <source>
        <dbReference type="Proteomes" id="UP000410492"/>
    </source>
</evidence>
<evidence type="ECO:0000256" key="10">
    <source>
        <dbReference type="SAM" id="Phobius"/>
    </source>
</evidence>
<feature type="transmembrane region" description="Helical" evidence="10">
    <location>
        <begin position="46"/>
        <end position="72"/>
    </location>
</feature>
<evidence type="ECO:0000256" key="7">
    <source>
        <dbReference type="ARBA" id="ARBA00023136"/>
    </source>
</evidence>
<keyword evidence="5" id="KW-0552">Olfaction</keyword>
<evidence type="ECO:0008006" key="13">
    <source>
        <dbReference type="Google" id="ProtNLM"/>
    </source>
</evidence>
<gene>
    <name evidence="11" type="ORF">CALMAC_LOCUS17015</name>
</gene>
<evidence type="ECO:0000256" key="6">
    <source>
        <dbReference type="ARBA" id="ARBA00022989"/>
    </source>
</evidence>
<evidence type="ECO:0000256" key="9">
    <source>
        <dbReference type="ARBA" id="ARBA00023224"/>
    </source>
</evidence>
<evidence type="ECO:0000256" key="3">
    <source>
        <dbReference type="ARBA" id="ARBA00022606"/>
    </source>
</evidence>
<evidence type="ECO:0000256" key="8">
    <source>
        <dbReference type="ARBA" id="ARBA00023170"/>
    </source>
</evidence>
<sequence length="320" mass="36625">MAVCKMFALYFNKTKVAYFYDTVTNEFWDFDVAGPQIEQRVIKRFYYVNITVLCHFSLSIMALLLLIFFPLVDMPEGVRPLPNIIWTPFDTNPSPLHEILYVVMIWNLLLSILGNAFYDIFYIYCVQHLLVQYILLKELLQGITLGVEQTCSDLERFQSEYFQKAVMGRLKICVEHHNKLLRFGRELEKFCSRILTPQLFMSYAVLVINGYILSVDHADFTKTTMLFNLTGSCMIQLAVFAVQASDLKEQSVSVIDAIANSEWYLFKAPLKKALVFMVMNTKKGITITAGGMANVNNEVLVAVIQKALSAITLLRALIEE</sequence>
<organism evidence="11 12">
    <name type="scientific">Callosobruchus maculatus</name>
    <name type="common">Southern cowpea weevil</name>
    <name type="synonym">Pulse bruchid</name>
    <dbReference type="NCBI Taxonomy" id="64391"/>
    <lineage>
        <taxon>Eukaryota</taxon>
        <taxon>Metazoa</taxon>
        <taxon>Ecdysozoa</taxon>
        <taxon>Arthropoda</taxon>
        <taxon>Hexapoda</taxon>
        <taxon>Insecta</taxon>
        <taxon>Pterygota</taxon>
        <taxon>Neoptera</taxon>
        <taxon>Endopterygota</taxon>
        <taxon>Coleoptera</taxon>
        <taxon>Polyphaga</taxon>
        <taxon>Cucujiformia</taxon>
        <taxon>Chrysomeloidea</taxon>
        <taxon>Chrysomelidae</taxon>
        <taxon>Bruchinae</taxon>
        <taxon>Bruchini</taxon>
        <taxon>Callosobruchus</taxon>
    </lineage>
</organism>
<dbReference type="GO" id="GO:0004984">
    <property type="term" value="F:olfactory receptor activity"/>
    <property type="evidence" value="ECO:0007669"/>
    <property type="project" value="InterPro"/>
</dbReference>
<evidence type="ECO:0000256" key="5">
    <source>
        <dbReference type="ARBA" id="ARBA00022725"/>
    </source>
</evidence>
<dbReference type="PANTHER" id="PTHR21137:SF35">
    <property type="entry name" value="ODORANT RECEPTOR 19A-RELATED"/>
    <property type="match status" value="1"/>
</dbReference>
<keyword evidence="9" id="KW-0807">Transducer</keyword>
<keyword evidence="8" id="KW-0675">Receptor</keyword>
<name>A0A653DFV9_CALMS</name>
<dbReference type="EMBL" id="CAACVG010011730">
    <property type="protein sequence ID" value="VEN58746.1"/>
    <property type="molecule type" value="Genomic_DNA"/>
</dbReference>
<comment type="subcellular location">
    <subcellularLocation>
        <location evidence="1">Cell membrane</location>
        <topology evidence="1">Multi-pass membrane protein</topology>
    </subcellularLocation>
</comment>
<accession>A0A653DFV9</accession>
<feature type="transmembrane region" description="Helical" evidence="10">
    <location>
        <begin position="99"/>
        <end position="118"/>
    </location>
</feature>
<dbReference type="Proteomes" id="UP000410492">
    <property type="component" value="Unassembled WGS sequence"/>
</dbReference>
<reference evidence="11 12" key="1">
    <citation type="submission" date="2019-01" db="EMBL/GenBank/DDBJ databases">
        <authorList>
            <person name="Sayadi A."/>
        </authorList>
    </citation>
    <scope>NUCLEOTIDE SEQUENCE [LARGE SCALE GENOMIC DNA]</scope>
</reference>
<evidence type="ECO:0000256" key="4">
    <source>
        <dbReference type="ARBA" id="ARBA00022692"/>
    </source>
</evidence>
<evidence type="ECO:0000256" key="2">
    <source>
        <dbReference type="ARBA" id="ARBA00022475"/>
    </source>
</evidence>
<dbReference type="GO" id="GO:0005549">
    <property type="term" value="F:odorant binding"/>
    <property type="evidence" value="ECO:0007669"/>
    <property type="project" value="InterPro"/>
</dbReference>
<dbReference type="AlphaFoldDB" id="A0A653DFV9"/>
<dbReference type="PANTHER" id="PTHR21137">
    <property type="entry name" value="ODORANT RECEPTOR"/>
    <property type="match status" value="1"/>
</dbReference>
<dbReference type="GO" id="GO:0007165">
    <property type="term" value="P:signal transduction"/>
    <property type="evidence" value="ECO:0007669"/>
    <property type="project" value="UniProtKB-KW"/>
</dbReference>
<keyword evidence="6 10" id="KW-1133">Transmembrane helix</keyword>
<proteinExistence type="predicted"/>
<dbReference type="OrthoDB" id="6617147at2759"/>
<dbReference type="GO" id="GO:0005886">
    <property type="term" value="C:plasma membrane"/>
    <property type="evidence" value="ECO:0007669"/>
    <property type="project" value="UniProtKB-SubCell"/>
</dbReference>
<feature type="transmembrane region" description="Helical" evidence="10">
    <location>
        <begin position="225"/>
        <end position="242"/>
    </location>
</feature>
<keyword evidence="4 10" id="KW-0812">Transmembrane</keyword>
<evidence type="ECO:0000313" key="11">
    <source>
        <dbReference type="EMBL" id="VEN58746.1"/>
    </source>
</evidence>
<keyword evidence="3" id="KW-0716">Sensory transduction</keyword>
<dbReference type="Pfam" id="PF02949">
    <property type="entry name" value="7tm_6"/>
    <property type="match status" value="1"/>
</dbReference>
<feature type="transmembrane region" description="Helical" evidence="10">
    <location>
        <begin position="194"/>
        <end position="213"/>
    </location>
</feature>